<comment type="similarity">
    <text evidence="1 5">Belongs to the S-100 family.</text>
</comment>
<dbReference type="GO" id="GO:0046914">
    <property type="term" value="F:transition metal ion binding"/>
    <property type="evidence" value="ECO:0007669"/>
    <property type="project" value="InterPro"/>
</dbReference>
<dbReference type="Ensembl" id="ENSSMAT00000026051.2">
    <property type="protein sequence ID" value="ENSSMAP00000025736.2"/>
    <property type="gene ID" value="ENSSMAG00000015761.2"/>
</dbReference>
<evidence type="ECO:0000256" key="3">
    <source>
        <dbReference type="ARBA" id="ARBA00022737"/>
    </source>
</evidence>
<dbReference type="InterPro" id="IPR018247">
    <property type="entry name" value="EF_Hand_1_Ca_BS"/>
</dbReference>
<dbReference type="GO" id="GO:0005509">
    <property type="term" value="F:calcium ion binding"/>
    <property type="evidence" value="ECO:0007669"/>
    <property type="project" value="InterPro"/>
</dbReference>
<dbReference type="GO" id="GO:0048306">
    <property type="term" value="F:calcium-dependent protein binding"/>
    <property type="evidence" value="ECO:0007669"/>
    <property type="project" value="TreeGrafter"/>
</dbReference>
<evidence type="ECO:0000313" key="8">
    <source>
        <dbReference type="Proteomes" id="UP000694558"/>
    </source>
</evidence>
<reference evidence="7" key="2">
    <citation type="submission" date="2025-08" db="UniProtKB">
        <authorList>
            <consortium name="Ensembl"/>
        </authorList>
    </citation>
    <scope>IDENTIFICATION</scope>
</reference>
<dbReference type="CDD" id="cd00213">
    <property type="entry name" value="S-100"/>
    <property type="match status" value="1"/>
</dbReference>
<dbReference type="InterPro" id="IPR034325">
    <property type="entry name" value="S-100_dom"/>
</dbReference>
<dbReference type="PANTHER" id="PTHR11639:SF134">
    <property type="entry name" value="PROTEIN S100-A1-RELATED"/>
    <property type="match status" value="1"/>
</dbReference>
<dbReference type="PROSITE" id="PS50222">
    <property type="entry name" value="EF_HAND_2"/>
    <property type="match status" value="1"/>
</dbReference>
<reference evidence="7" key="1">
    <citation type="submission" date="2023-05" db="EMBL/GenBank/DDBJ databases">
        <title>High-quality long-read genome of Scophthalmus maximus.</title>
        <authorList>
            <person name="Lien S."/>
            <person name="Martinez P."/>
        </authorList>
    </citation>
    <scope>NUCLEOTIDE SEQUENCE [LARGE SCALE GENOMIC DNA]</scope>
</reference>
<dbReference type="PANTHER" id="PTHR11639">
    <property type="entry name" value="S100 CALCIUM-BINDING PROTEIN"/>
    <property type="match status" value="1"/>
</dbReference>
<evidence type="ECO:0000259" key="6">
    <source>
        <dbReference type="PROSITE" id="PS50222"/>
    </source>
</evidence>
<dbReference type="Pfam" id="PF01023">
    <property type="entry name" value="S_100"/>
    <property type="match status" value="1"/>
</dbReference>
<keyword evidence="3" id="KW-0677">Repeat</keyword>
<keyword evidence="2 5" id="KW-0479">Metal-binding</keyword>
<dbReference type="PROSITE" id="PS00303">
    <property type="entry name" value="S100_CABP"/>
    <property type="match status" value="1"/>
</dbReference>
<dbReference type="InterPro" id="IPR002048">
    <property type="entry name" value="EF_hand_dom"/>
</dbReference>
<organism evidence="7 8">
    <name type="scientific">Scophthalmus maximus</name>
    <name type="common">Turbot</name>
    <name type="synonym">Psetta maxima</name>
    <dbReference type="NCBI Taxonomy" id="52904"/>
    <lineage>
        <taxon>Eukaryota</taxon>
        <taxon>Metazoa</taxon>
        <taxon>Chordata</taxon>
        <taxon>Craniata</taxon>
        <taxon>Vertebrata</taxon>
        <taxon>Euteleostomi</taxon>
        <taxon>Actinopterygii</taxon>
        <taxon>Neopterygii</taxon>
        <taxon>Teleostei</taxon>
        <taxon>Neoteleostei</taxon>
        <taxon>Acanthomorphata</taxon>
        <taxon>Carangaria</taxon>
        <taxon>Pleuronectiformes</taxon>
        <taxon>Pleuronectoidei</taxon>
        <taxon>Scophthalmidae</taxon>
        <taxon>Scophthalmus</taxon>
    </lineage>
</organism>
<dbReference type="SUPFAM" id="SSF47473">
    <property type="entry name" value="EF-hand"/>
    <property type="match status" value="1"/>
</dbReference>
<dbReference type="Proteomes" id="UP000694558">
    <property type="component" value="Chromosome 16"/>
</dbReference>
<proteinExistence type="inferred from homology"/>
<dbReference type="PROSITE" id="PS00018">
    <property type="entry name" value="EF_HAND_1"/>
    <property type="match status" value="1"/>
</dbReference>
<evidence type="ECO:0000313" key="7">
    <source>
        <dbReference type="Ensembl" id="ENSSMAP00000025736.2"/>
    </source>
</evidence>
<dbReference type="InterPro" id="IPR001751">
    <property type="entry name" value="S100/CaBP7/8-like_CS"/>
</dbReference>
<dbReference type="SMART" id="SM01394">
    <property type="entry name" value="S_100"/>
    <property type="match status" value="1"/>
</dbReference>
<dbReference type="Gene3D" id="1.10.238.10">
    <property type="entry name" value="EF-hand"/>
    <property type="match status" value="1"/>
</dbReference>
<accession>A0A8D3AYT8</accession>
<evidence type="ECO:0000256" key="1">
    <source>
        <dbReference type="ARBA" id="ARBA00007323"/>
    </source>
</evidence>
<feature type="domain" description="EF-hand" evidence="6">
    <location>
        <begin position="45"/>
        <end position="80"/>
    </location>
</feature>
<dbReference type="InterPro" id="IPR013787">
    <property type="entry name" value="S100_Ca-bd_sub"/>
</dbReference>
<evidence type="ECO:0000256" key="4">
    <source>
        <dbReference type="ARBA" id="ARBA00022837"/>
    </source>
</evidence>
<dbReference type="InterPro" id="IPR011992">
    <property type="entry name" value="EF-hand-dom_pair"/>
</dbReference>
<protein>
    <recommendedName>
        <fullName evidence="5">Protein S100</fullName>
    </recommendedName>
    <alternativeName>
        <fullName evidence="5">S100 calcium-binding protein</fullName>
    </alternativeName>
</protein>
<evidence type="ECO:0000256" key="5">
    <source>
        <dbReference type="RuleBase" id="RU361184"/>
    </source>
</evidence>
<evidence type="ECO:0000256" key="2">
    <source>
        <dbReference type="ARBA" id="ARBA00022723"/>
    </source>
</evidence>
<sequence length="86" mass="9863">CYGNVGVVVNEHFYAAKEGDSEHLSKNELKSLLKKEFPNLMQCSNDPAAIDQIMETLDQNQDKKVDFMEYSLMLITMTQVCKLFLQ</sequence>
<dbReference type="GeneTree" id="ENSGT01150000287635"/>
<name>A0A8D3AYT8_SCOMX</name>
<dbReference type="AlphaFoldDB" id="A0A8D3AYT8"/>
<keyword evidence="4 5" id="KW-0106">Calcium</keyword>